<evidence type="ECO:0000256" key="3">
    <source>
        <dbReference type="ARBA" id="ARBA00023110"/>
    </source>
</evidence>
<name>A0A0D2KUJ5_HYPSF</name>
<dbReference type="EMBL" id="KN817590">
    <property type="protein sequence ID" value="KJA18332.1"/>
    <property type="molecule type" value="Genomic_DNA"/>
</dbReference>
<feature type="chain" id="PRO_5002246006" description="peptidylprolyl isomerase" evidence="6">
    <location>
        <begin position="22"/>
        <end position="145"/>
    </location>
</feature>
<organism evidence="8 9">
    <name type="scientific">Hypholoma sublateritium (strain FD-334 SS-4)</name>
    <dbReference type="NCBI Taxonomy" id="945553"/>
    <lineage>
        <taxon>Eukaryota</taxon>
        <taxon>Fungi</taxon>
        <taxon>Dikarya</taxon>
        <taxon>Basidiomycota</taxon>
        <taxon>Agaricomycotina</taxon>
        <taxon>Agaricomycetes</taxon>
        <taxon>Agaricomycetidae</taxon>
        <taxon>Agaricales</taxon>
        <taxon>Agaricineae</taxon>
        <taxon>Strophariaceae</taxon>
        <taxon>Hypholoma</taxon>
    </lineage>
</organism>
<dbReference type="PANTHER" id="PTHR45779:SF7">
    <property type="entry name" value="PEPTIDYLPROLYL ISOMERASE"/>
    <property type="match status" value="1"/>
</dbReference>
<evidence type="ECO:0000313" key="8">
    <source>
        <dbReference type="EMBL" id="KJA18332.1"/>
    </source>
</evidence>
<keyword evidence="3 5" id="KW-0697">Rotamase</keyword>
<gene>
    <name evidence="8" type="ORF">HYPSUDRAFT_57182</name>
</gene>
<dbReference type="OrthoDB" id="1902587at2759"/>
<dbReference type="SUPFAM" id="SSF54534">
    <property type="entry name" value="FKBP-like"/>
    <property type="match status" value="1"/>
</dbReference>
<dbReference type="PANTHER" id="PTHR45779">
    <property type="entry name" value="PEPTIDYLPROLYL ISOMERASE"/>
    <property type="match status" value="1"/>
</dbReference>
<keyword evidence="9" id="KW-1185">Reference proteome</keyword>
<comment type="catalytic activity">
    <reaction evidence="1 5">
        <text>[protein]-peptidylproline (omega=180) = [protein]-peptidylproline (omega=0)</text>
        <dbReference type="Rhea" id="RHEA:16237"/>
        <dbReference type="Rhea" id="RHEA-COMP:10747"/>
        <dbReference type="Rhea" id="RHEA-COMP:10748"/>
        <dbReference type="ChEBI" id="CHEBI:83833"/>
        <dbReference type="ChEBI" id="CHEBI:83834"/>
        <dbReference type="EC" id="5.2.1.8"/>
    </reaction>
</comment>
<proteinExistence type="predicted"/>
<evidence type="ECO:0000256" key="2">
    <source>
        <dbReference type="ARBA" id="ARBA00013194"/>
    </source>
</evidence>
<evidence type="ECO:0000256" key="5">
    <source>
        <dbReference type="PROSITE-ProRule" id="PRU00277"/>
    </source>
</evidence>
<evidence type="ECO:0000256" key="6">
    <source>
        <dbReference type="SAM" id="SignalP"/>
    </source>
</evidence>
<dbReference type="EC" id="5.2.1.8" evidence="2 5"/>
<keyword evidence="6" id="KW-0732">Signal</keyword>
<evidence type="ECO:0000313" key="9">
    <source>
        <dbReference type="Proteomes" id="UP000054270"/>
    </source>
</evidence>
<dbReference type="Pfam" id="PF00254">
    <property type="entry name" value="FKBP_C"/>
    <property type="match status" value="1"/>
</dbReference>
<evidence type="ECO:0000259" key="7">
    <source>
        <dbReference type="PROSITE" id="PS50059"/>
    </source>
</evidence>
<reference evidence="9" key="1">
    <citation type="submission" date="2014-04" db="EMBL/GenBank/DDBJ databases">
        <title>Evolutionary Origins and Diversification of the Mycorrhizal Mutualists.</title>
        <authorList>
            <consortium name="DOE Joint Genome Institute"/>
            <consortium name="Mycorrhizal Genomics Consortium"/>
            <person name="Kohler A."/>
            <person name="Kuo A."/>
            <person name="Nagy L.G."/>
            <person name="Floudas D."/>
            <person name="Copeland A."/>
            <person name="Barry K.W."/>
            <person name="Cichocki N."/>
            <person name="Veneault-Fourrey C."/>
            <person name="LaButti K."/>
            <person name="Lindquist E.A."/>
            <person name="Lipzen A."/>
            <person name="Lundell T."/>
            <person name="Morin E."/>
            <person name="Murat C."/>
            <person name="Riley R."/>
            <person name="Ohm R."/>
            <person name="Sun H."/>
            <person name="Tunlid A."/>
            <person name="Henrissat B."/>
            <person name="Grigoriev I.V."/>
            <person name="Hibbett D.S."/>
            <person name="Martin F."/>
        </authorList>
    </citation>
    <scope>NUCLEOTIDE SEQUENCE [LARGE SCALE GENOMIC DNA]</scope>
    <source>
        <strain evidence="9">FD-334 SS-4</strain>
    </source>
</reference>
<dbReference type="PROSITE" id="PS50059">
    <property type="entry name" value="FKBP_PPIASE"/>
    <property type="match status" value="1"/>
</dbReference>
<dbReference type="Gene3D" id="3.10.50.40">
    <property type="match status" value="1"/>
</dbReference>
<evidence type="ECO:0000256" key="4">
    <source>
        <dbReference type="ARBA" id="ARBA00023235"/>
    </source>
</evidence>
<dbReference type="Proteomes" id="UP000054270">
    <property type="component" value="Unassembled WGS sequence"/>
</dbReference>
<dbReference type="GO" id="GO:0005783">
    <property type="term" value="C:endoplasmic reticulum"/>
    <property type="evidence" value="ECO:0007669"/>
    <property type="project" value="TreeGrafter"/>
</dbReference>
<keyword evidence="4 5" id="KW-0413">Isomerase</keyword>
<dbReference type="OMA" id="KPASCEI"/>
<feature type="domain" description="PPIase FKBP-type" evidence="7">
    <location>
        <begin position="49"/>
        <end position="138"/>
    </location>
</feature>
<protein>
    <recommendedName>
        <fullName evidence="2 5">peptidylprolyl isomerase</fullName>
        <ecNumber evidence="2 5">5.2.1.8</ecNumber>
    </recommendedName>
</protein>
<evidence type="ECO:0000256" key="1">
    <source>
        <dbReference type="ARBA" id="ARBA00000971"/>
    </source>
</evidence>
<dbReference type="InterPro" id="IPR046357">
    <property type="entry name" value="PPIase_dom_sf"/>
</dbReference>
<dbReference type="AlphaFoldDB" id="A0A0D2KUJ5"/>
<feature type="signal peptide" evidence="6">
    <location>
        <begin position="1"/>
        <end position="21"/>
    </location>
</feature>
<sequence length="145" mass="15805">MKFFNWLSFAVFGAAAANANGADGKVEPTELQIETTFMPESCPNKAQSGDRIQVHYTGTLFSNGNKFDSSLDRGQPLPLTLGVGQVIKGWDEGLKGMCLYEKRKLTIPSHMAYGSRGFGNVIPPNSALVFTVELVGLEPVRHEEL</sequence>
<dbReference type="STRING" id="945553.A0A0D2KUJ5"/>
<dbReference type="InterPro" id="IPR001179">
    <property type="entry name" value="PPIase_FKBP_dom"/>
</dbReference>
<dbReference type="FunFam" id="3.10.50.40:FF:000006">
    <property type="entry name" value="Peptidyl-prolyl cis-trans isomerase"/>
    <property type="match status" value="1"/>
</dbReference>
<accession>A0A0D2KUJ5</accession>
<dbReference type="GO" id="GO:0003755">
    <property type="term" value="F:peptidyl-prolyl cis-trans isomerase activity"/>
    <property type="evidence" value="ECO:0007669"/>
    <property type="project" value="UniProtKB-KW"/>
</dbReference>
<dbReference type="InterPro" id="IPR044609">
    <property type="entry name" value="FKBP2/11"/>
</dbReference>